<protein>
    <submittedName>
        <fullName evidence="5">Helix-turn-helix domain-containing protein</fullName>
    </submittedName>
</protein>
<evidence type="ECO:0000256" key="1">
    <source>
        <dbReference type="ARBA" id="ARBA00023015"/>
    </source>
</evidence>
<gene>
    <name evidence="5" type="ORF">M0H32_02655</name>
</gene>
<keyword evidence="6" id="KW-1185">Reference proteome</keyword>
<evidence type="ECO:0000313" key="6">
    <source>
        <dbReference type="Proteomes" id="UP001431221"/>
    </source>
</evidence>
<proteinExistence type="predicted"/>
<dbReference type="InterPro" id="IPR018060">
    <property type="entry name" value="HTH_AraC"/>
</dbReference>
<organism evidence="5 6">
    <name type="scientific">Roseibium sediminicola</name>
    <dbReference type="NCBI Taxonomy" id="2933272"/>
    <lineage>
        <taxon>Bacteria</taxon>
        <taxon>Pseudomonadati</taxon>
        <taxon>Pseudomonadota</taxon>
        <taxon>Alphaproteobacteria</taxon>
        <taxon>Hyphomicrobiales</taxon>
        <taxon>Stappiaceae</taxon>
        <taxon>Roseibium</taxon>
    </lineage>
</organism>
<dbReference type="Proteomes" id="UP001431221">
    <property type="component" value="Unassembled WGS sequence"/>
</dbReference>
<dbReference type="InterPro" id="IPR050204">
    <property type="entry name" value="AraC_XylS_family_regulators"/>
</dbReference>
<dbReference type="SUPFAM" id="SSF46689">
    <property type="entry name" value="Homeodomain-like"/>
    <property type="match status" value="2"/>
</dbReference>
<keyword evidence="3" id="KW-0804">Transcription</keyword>
<evidence type="ECO:0000256" key="3">
    <source>
        <dbReference type="ARBA" id="ARBA00023163"/>
    </source>
</evidence>
<sequence length="324" mass="36030">MPTDNQKQDDKLTFEIFIQPGFSDLELASVLSVLRTANDVLNRDRFAWQLTSDTPGFVDSRSDMIARAEPTIGDQFLRDCLIVIAGPGNRHEGWLRRLRAMQKLQRRVLLLSDASREYIKAANLEDGSATAHWRDAGLLREVGNTPQLSDSLAQENGSIVTSSGEGFSVEAVIGVLASHLESWQCAEIASLLIVENVRGFSHPQPKGMSDNTNLFEKRLQKVVQLMEQNVEAPLRLSDLASQVGLSPRHLERLFTVYLNTTPARFYKKIRLKKAHTLVTSTHISLIEIAIACGFLTAPTFSQAYKAEFGETPTKVRRKKVGPAS</sequence>
<name>A0ABT0GQA3_9HYPH</name>
<dbReference type="Gene3D" id="1.10.10.60">
    <property type="entry name" value="Homeodomain-like"/>
    <property type="match status" value="1"/>
</dbReference>
<reference evidence="5" key="1">
    <citation type="submission" date="2022-04" db="EMBL/GenBank/DDBJ databases">
        <title>Roseibium sp. CAU 1639 isolated from mud.</title>
        <authorList>
            <person name="Kim W."/>
        </authorList>
    </citation>
    <scope>NUCLEOTIDE SEQUENCE</scope>
    <source>
        <strain evidence="5">CAU 1639</strain>
    </source>
</reference>
<dbReference type="Pfam" id="PF12833">
    <property type="entry name" value="HTH_18"/>
    <property type="match status" value="1"/>
</dbReference>
<dbReference type="PANTHER" id="PTHR46796">
    <property type="entry name" value="HTH-TYPE TRANSCRIPTIONAL ACTIVATOR RHAS-RELATED"/>
    <property type="match status" value="1"/>
</dbReference>
<keyword evidence="2" id="KW-0238">DNA-binding</keyword>
<dbReference type="InterPro" id="IPR009057">
    <property type="entry name" value="Homeodomain-like_sf"/>
</dbReference>
<evidence type="ECO:0000313" key="5">
    <source>
        <dbReference type="EMBL" id="MCK7611050.1"/>
    </source>
</evidence>
<dbReference type="EMBL" id="JALNMJ010000001">
    <property type="protein sequence ID" value="MCK7611050.1"/>
    <property type="molecule type" value="Genomic_DNA"/>
</dbReference>
<feature type="domain" description="HTH araC/xylS-type" evidence="4">
    <location>
        <begin position="220"/>
        <end position="318"/>
    </location>
</feature>
<dbReference type="PROSITE" id="PS00041">
    <property type="entry name" value="HTH_ARAC_FAMILY_1"/>
    <property type="match status" value="1"/>
</dbReference>
<dbReference type="SMART" id="SM00342">
    <property type="entry name" value="HTH_ARAC"/>
    <property type="match status" value="1"/>
</dbReference>
<dbReference type="Gene3D" id="3.40.50.880">
    <property type="match status" value="1"/>
</dbReference>
<dbReference type="InterPro" id="IPR029062">
    <property type="entry name" value="Class_I_gatase-like"/>
</dbReference>
<dbReference type="SUPFAM" id="SSF52317">
    <property type="entry name" value="Class I glutamine amidotransferase-like"/>
    <property type="match status" value="1"/>
</dbReference>
<evidence type="ECO:0000259" key="4">
    <source>
        <dbReference type="PROSITE" id="PS01124"/>
    </source>
</evidence>
<dbReference type="RefSeq" id="WP_248150343.1">
    <property type="nucleotide sequence ID" value="NZ_JALNMJ010000001.1"/>
</dbReference>
<evidence type="ECO:0000256" key="2">
    <source>
        <dbReference type="ARBA" id="ARBA00023125"/>
    </source>
</evidence>
<dbReference type="InterPro" id="IPR018062">
    <property type="entry name" value="HTH_AraC-typ_CS"/>
</dbReference>
<comment type="caution">
    <text evidence="5">The sequence shown here is derived from an EMBL/GenBank/DDBJ whole genome shotgun (WGS) entry which is preliminary data.</text>
</comment>
<keyword evidence="1" id="KW-0805">Transcription regulation</keyword>
<accession>A0ABT0GQA3</accession>
<dbReference type="PROSITE" id="PS01124">
    <property type="entry name" value="HTH_ARAC_FAMILY_2"/>
    <property type="match status" value="1"/>
</dbReference>